<keyword evidence="2" id="KW-0472">Membrane</keyword>
<dbReference type="OrthoDB" id="3855580at2"/>
<evidence type="ECO:0000256" key="2">
    <source>
        <dbReference type="SAM" id="Phobius"/>
    </source>
</evidence>
<reference evidence="5" key="3">
    <citation type="submission" date="2016-08" db="EMBL/GenBank/DDBJ databases">
        <title>Sequencing, assembly and comparative genomics of S. aureofaciens ATCC 10762.</title>
        <authorList>
            <person name="Gradnigo J.S."/>
            <person name="Johnson N."/>
            <person name="Somerville G.A."/>
        </authorList>
    </citation>
    <scope>NUCLEOTIDE SEQUENCE [LARGE SCALE GENOMIC DNA]</scope>
    <source>
        <strain evidence="5">ATCC 10762 / DSM 40127 / CCM 3239 / JCM 4008 / LMG 5968 / NBRC 12843 / NCIMB 8234 / A-377</strain>
    </source>
</reference>
<name>A0A1E7N4C4_KITAU</name>
<evidence type="ECO:0000313" key="4">
    <source>
        <dbReference type="EMBL" id="OEV35514.1"/>
    </source>
</evidence>
<feature type="transmembrane region" description="Helical" evidence="2">
    <location>
        <begin position="220"/>
        <end position="239"/>
    </location>
</feature>
<reference evidence="4 5" key="2">
    <citation type="submission" date="2014-07" db="EMBL/GenBank/DDBJ databases">
        <authorList>
            <person name="Zhang J.E."/>
            <person name="Yang H."/>
            <person name="Guo J."/>
            <person name="Deng Z."/>
            <person name="Luo H."/>
            <person name="Luo M."/>
            <person name="Zhao B."/>
        </authorList>
    </citation>
    <scope>NUCLEOTIDE SEQUENCE [LARGE SCALE GENOMIC DNA]</scope>
    <source>
        <strain evidence="4">ATCC 10762</strain>
        <strain evidence="5">ATCC 10762 / DSM 40127 / CCM 3239 / JCM 4008 / LMG 5968 / NBRC 12843 / NCIMB 8234 / A-377</strain>
    </source>
</reference>
<comment type="caution">
    <text evidence="4">The sequence shown here is derived from an EMBL/GenBank/DDBJ whole genome shotgun (WGS) entry which is preliminary data.</text>
</comment>
<dbReference type="GeneID" id="97484863"/>
<keyword evidence="2" id="KW-0812">Transmembrane</keyword>
<dbReference type="Proteomes" id="UP000037395">
    <property type="component" value="Unassembled WGS sequence"/>
</dbReference>
<gene>
    <name evidence="3" type="ORF">GCM10010502_17020</name>
    <name evidence="4" type="ORF">HS99_0031955</name>
</gene>
<evidence type="ECO:0000256" key="1">
    <source>
        <dbReference type="SAM" id="MobiDB-lite"/>
    </source>
</evidence>
<evidence type="ECO:0008006" key="6">
    <source>
        <dbReference type="Google" id="ProtNLM"/>
    </source>
</evidence>
<sequence length="262" mass="27647">MYDRMTELLGAYGARGYGEANHGGWAAPGDRGREEPCSADWYDDGSTYGLGAVPGDVQAFSPVVASAAGWENETAFVPPPRSPVEPSGTRGTGGPVGPVGPVGPSTSRHRRRPPFPGPAWPRLVSSACGALTALAVTAACALGLVFSYGPLQELAFSRVPRGLSQVWPVVVYGPWLAGCLSVLRAVQHGRQPFHSWVVVVLFSGLAAGLCVADVPWTLSAVVVSGLPPLTGVISLHQLVRQLTAARRARQRLDRQTGHRARR</sequence>
<reference evidence="3" key="5">
    <citation type="submission" date="2020-09" db="EMBL/GenBank/DDBJ databases">
        <authorList>
            <person name="Sun Q."/>
            <person name="Ohkuma M."/>
        </authorList>
    </citation>
    <scope>NUCLEOTIDE SEQUENCE</scope>
    <source>
        <strain evidence="3">JCM 4434</strain>
    </source>
</reference>
<dbReference type="EMBL" id="BMUB01000003">
    <property type="protein sequence ID" value="GGU66556.1"/>
    <property type="molecule type" value="Genomic_DNA"/>
</dbReference>
<keyword evidence="2" id="KW-1133">Transmembrane helix</keyword>
<dbReference type="InterPro" id="IPR021235">
    <property type="entry name" value="DUF2637"/>
</dbReference>
<feature type="transmembrane region" description="Helical" evidence="2">
    <location>
        <begin position="193"/>
        <end position="214"/>
    </location>
</feature>
<keyword evidence="5" id="KW-1185">Reference proteome</keyword>
<reference evidence="3" key="1">
    <citation type="journal article" date="2014" name="Int. J. Syst. Evol. Microbiol.">
        <title>Complete genome sequence of Corynebacterium casei LMG S-19264T (=DSM 44701T), isolated from a smear-ripened cheese.</title>
        <authorList>
            <consortium name="US DOE Joint Genome Institute (JGI-PGF)"/>
            <person name="Walter F."/>
            <person name="Albersmeier A."/>
            <person name="Kalinowski J."/>
            <person name="Ruckert C."/>
        </authorList>
    </citation>
    <scope>NUCLEOTIDE SEQUENCE</scope>
    <source>
        <strain evidence="3">JCM 4434</strain>
    </source>
</reference>
<feature type="transmembrane region" description="Helical" evidence="2">
    <location>
        <begin position="166"/>
        <end position="186"/>
    </location>
</feature>
<accession>A0A1E7N4C4</accession>
<feature type="region of interest" description="Disordered" evidence="1">
    <location>
        <begin position="74"/>
        <end position="116"/>
    </location>
</feature>
<accession>A0A8H9HHH1</accession>
<evidence type="ECO:0000313" key="5">
    <source>
        <dbReference type="Proteomes" id="UP000037395"/>
    </source>
</evidence>
<dbReference type="RefSeq" id="WP_050366666.1">
    <property type="nucleotide sequence ID" value="NZ_BMUB01000003.1"/>
</dbReference>
<dbReference type="Pfam" id="PF10935">
    <property type="entry name" value="DUF2637"/>
    <property type="match status" value="1"/>
</dbReference>
<dbReference type="Proteomes" id="UP000610124">
    <property type="component" value="Unassembled WGS sequence"/>
</dbReference>
<dbReference type="EMBL" id="JPRF03000033">
    <property type="protein sequence ID" value="OEV35514.1"/>
    <property type="molecule type" value="Genomic_DNA"/>
</dbReference>
<organism evidence="4 5">
    <name type="scientific">Kitasatospora aureofaciens</name>
    <name type="common">Streptomyces aureofaciens</name>
    <dbReference type="NCBI Taxonomy" id="1894"/>
    <lineage>
        <taxon>Bacteria</taxon>
        <taxon>Bacillati</taxon>
        <taxon>Actinomycetota</taxon>
        <taxon>Actinomycetes</taxon>
        <taxon>Kitasatosporales</taxon>
        <taxon>Streptomycetaceae</taxon>
        <taxon>Kitasatospora</taxon>
    </lineage>
</organism>
<evidence type="ECO:0000313" key="3">
    <source>
        <dbReference type="EMBL" id="GGU66556.1"/>
    </source>
</evidence>
<proteinExistence type="predicted"/>
<reference evidence="4" key="4">
    <citation type="submission" date="2016-08" db="EMBL/GenBank/DDBJ databases">
        <title>Sequencing, Assembly and Comparative Genomics of S. aureofaciens ATCC 10762.</title>
        <authorList>
            <person name="Gradnigo J.S."/>
            <person name="Johnson N."/>
            <person name="Somerville G.A."/>
        </authorList>
    </citation>
    <scope>NUCLEOTIDE SEQUENCE [LARGE SCALE GENOMIC DNA]</scope>
    <source>
        <strain evidence="4">ATCC 10762</strain>
    </source>
</reference>
<dbReference type="AlphaFoldDB" id="A0A1E7N4C4"/>
<protein>
    <recommendedName>
        <fullName evidence="6">DUF2637 domain-containing protein</fullName>
    </recommendedName>
</protein>
<feature type="transmembrane region" description="Helical" evidence="2">
    <location>
        <begin position="119"/>
        <end position="146"/>
    </location>
</feature>
<dbReference type="KEGG" id="kau:B6264_11145"/>